<protein>
    <recommendedName>
        <fullName evidence="12">TonB C-terminal domain-containing protein</fullName>
    </recommendedName>
</protein>
<dbReference type="GO" id="GO:0015031">
    <property type="term" value="P:protein transport"/>
    <property type="evidence" value="ECO:0007669"/>
    <property type="project" value="UniProtKB-KW"/>
</dbReference>
<dbReference type="InterPro" id="IPR006260">
    <property type="entry name" value="TonB/TolA_C"/>
</dbReference>
<gene>
    <name evidence="13" type="ORF">C7T94_12720</name>
</gene>
<evidence type="ECO:0000256" key="3">
    <source>
        <dbReference type="ARBA" id="ARBA00022448"/>
    </source>
</evidence>
<evidence type="ECO:0000256" key="10">
    <source>
        <dbReference type="SAM" id="MobiDB-lite"/>
    </source>
</evidence>
<dbReference type="GO" id="GO:0055085">
    <property type="term" value="P:transmembrane transport"/>
    <property type="evidence" value="ECO:0007669"/>
    <property type="project" value="InterPro"/>
</dbReference>
<dbReference type="EMBL" id="PYLS01000005">
    <property type="protein sequence ID" value="PST83423.1"/>
    <property type="molecule type" value="Genomic_DNA"/>
</dbReference>
<evidence type="ECO:0000256" key="4">
    <source>
        <dbReference type="ARBA" id="ARBA00022475"/>
    </source>
</evidence>
<dbReference type="PANTHER" id="PTHR33446:SF2">
    <property type="entry name" value="PROTEIN TONB"/>
    <property type="match status" value="1"/>
</dbReference>
<proteinExistence type="inferred from homology"/>
<dbReference type="PANTHER" id="PTHR33446">
    <property type="entry name" value="PROTEIN TONB-RELATED"/>
    <property type="match status" value="1"/>
</dbReference>
<reference evidence="13 14" key="1">
    <citation type="submission" date="2018-03" db="EMBL/GenBank/DDBJ databases">
        <authorList>
            <person name="Keele B.F."/>
        </authorList>
    </citation>
    <scope>NUCLEOTIDE SEQUENCE [LARGE SCALE GENOMIC DNA]</scope>
    <source>
        <strain evidence="13 14">YL28-9</strain>
    </source>
</reference>
<dbReference type="GO" id="GO:0031992">
    <property type="term" value="F:energy transducer activity"/>
    <property type="evidence" value="ECO:0007669"/>
    <property type="project" value="TreeGrafter"/>
</dbReference>
<evidence type="ECO:0000256" key="2">
    <source>
        <dbReference type="ARBA" id="ARBA00006555"/>
    </source>
</evidence>
<dbReference type="GO" id="GO:0098797">
    <property type="term" value="C:plasma membrane protein complex"/>
    <property type="evidence" value="ECO:0007669"/>
    <property type="project" value="TreeGrafter"/>
</dbReference>
<evidence type="ECO:0000256" key="7">
    <source>
        <dbReference type="ARBA" id="ARBA00022927"/>
    </source>
</evidence>
<keyword evidence="9 11" id="KW-0472">Membrane</keyword>
<dbReference type="OrthoDB" id="649093at2"/>
<keyword evidence="5" id="KW-0997">Cell inner membrane</keyword>
<evidence type="ECO:0000256" key="11">
    <source>
        <dbReference type="SAM" id="Phobius"/>
    </source>
</evidence>
<dbReference type="SUPFAM" id="SSF74653">
    <property type="entry name" value="TolA/TonB C-terminal domain"/>
    <property type="match status" value="1"/>
</dbReference>
<organism evidence="13 14">
    <name type="scientific">Pedobacter yulinensis</name>
    <dbReference type="NCBI Taxonomy" id="2126353"/>
    <lineage>
        <taxon>Bacteria</taxon>
        <taxon>Pseudomonadati</taxon>
        <taxon>Bacteroidota</taxon>
        <taxon>Sphingobacteriia</taxon>
        <taxon>Sphingobacteriales</taxon>
        <taxon>Sphingobacteriaceae</taxon>
        <taxon>Pedobacter</taxon>
    </lineage>
</organism>
<evidence type="ECO:0000313" key="14">
    <source>
        <dbReference type="Proteomes" id="UP000240912"/>
    </source>
</evidence>
<keyword evidence="4" id="KW-1003">Cell membrane</keyword>
<keyword evidence="3" id="KW-0813">Transport</keyword>
<keyword evidence="8 11" id="KW-1133">Transmembrane helix</keyword>
<evidence type="ECO:0000256" key="5">
    <source>
        <dbReference type="ARBA" id="ARBA00022519"/>
    </source>
</evidence>
<accession>A0A2T3HLY0</accession>
<dbReference type="InterPro" id="IPR037682">
    <property type="entry name" value="TonB_C"/>
</dbReference>
<comment type="similarity">
    <text evidence="2">Belongs to the TonB family.</text>
</comment>
<keyword evidence="7" id="KW-0653">Protein transport</keyword>
<feature type="transmembrane region" description="Helical" evidence="11">
    <location>
        <begin position="54"/>
        <end position="76"/>
    </location>
</feature>
<evidence type="ECO:0000256" key="6">
    <source>
        <dbReference type="ARBA" id="ARBA00022692"/>
    </source>
</evidence>
<name>A0A2T3HLY0_9SPHI</name>
<dbReference type="Gene3D" id="3.30.1150.10">
    <property type="match status" value="1"/>
</dbReference>
<comment type="caution">
    <text evidence="13">The sequence shown here is derived from an EMBL/GenBank/DDBJ whole genome shotgun (WGS) entry which is preliminary data.</text>
</comment>
<dbReference type="AlphaFoldDB" id="A0A2T3HLY0"/>
<sequence length="289" mass="31741">MELENCRHHQLKSKPQTMFNSALNVYKTEWLEIVFNNRNKQYGAYQLRAASSRILLFALTLSSVLFTCAFLAPVIYSKLFPKTEAVVDTATVVELDPVHDMRPPNDEEPPKPQETTTEKIKSVKFSSNIVVVNKAVTDVPPTIDELKNAAISTITQDGLENVQIALPQAEADQAGSGTAVAATGSDEIYSAAGVQVYPKFVGGQPAWEKYIQRNLQYPQEEVTGKVQLSFVVEKDGSVSQVQVLKSLNAACDAEAIRVISKSPKWIPGVNNGLPVRVRYTMAIAFNIGL</sequence>
<comment type="subcellular location">
    <subcellularLocation>
        <location evidence="1">Cell inner membrane</location>
        <topology evidence="1">Single-pass membrane protein</topology>
        <orientation evidence="1">Periplasmic side</orientation>
    </subcellularLocation>
</comment>
<dbReference type="InterPro" id="IPR051045">
    <property type="entry name" value="TonB-dependent_transducer"/>
</dbReference>
<evidence type="ECO:0000313" key="13">
    <source>
        <dbReference type="EMBL" id="PST83423.1"/>
    </source>
</evidence>
<keyword evidence="6 11" id="KW-0812">Transmembrane</keyword>
<evidence type="ECO:0000256" key="9">
    <source>
        <dbReference type="ARBA" id="ARBA00023136"/>
    </source>
</evidence>
<feature type="region of interest" description="Disordered" evidence="10">
    <location>
        <begin position="97"/>
        <end position="118"/>
    </location>
</feature>
<dbReference type="Proteomes" id="UP000240912">
    <property type="component" value="Unassembled WGS sequence"/>
</dbReference>
<evidence type="ECO:0000259" key="12">
    <source>
        <dbReference type="Pfam" id="PF03544"/>
    </source>
</evidence>
<dbReference type="NCBIfam" id="TIGR01352">
    <property type="entry name" value="tonB_Cterm"/>
    <property type="match status" value="1"/>
</dbReference>
<feature type="domain" description="TonB C-terminal" evidence="12">
    <location>
        <begin position="217"/>
        <end position="287"/>
    </location>
</feature>
<evidence type="ECO:0000256" key="8">
    <source>
        <dbReference type="ARBA" id="ARBA00022989"/>
    </source>
</evidence>
<evidence type="ECO:0000256" key="1">
    <source>
        <dbReference type="ARBA" id="ARBA00004383"/>
    </source>
</evidence>
<keyword evidence="14" id="KW-1185">Reference proteome</keyword>
<dbReference type="Pfam" id="PF03544">
    <property type="entry name" value="TonB_C"/>
    <property type="match status" value="1"/>
</dbReference>